<organism evidence="1 2">
    <name type="scientific">Romanomermis culicivorax</name>
    <name type="common">Nematode worm</name>
    <dbReference type="NCBI Taxonomy" id="13658"/>
    <lineage>
        <taxon>Eukaryota</taxon>
        <taxon>Metazoa</taxon>
        <taxon>Ecdysozoa</taxon>
        <taxon>Nematoda</taxon>
        <taxon>Enoplea</taxon>
        <taxon>Dorylaimia</taxon>
        <taxon>Mermithida</taxon>
        <taxon>Mermithoidea</taxon>
        <taxon>Mermithidae</taxon>
        <taxon>Romanomermis</taxon>
    </lineage>
</organism>
<dbReference type="AlphaFoldDB" id="A0A915HY27"/>
<reference evidence="2" key="1">
    <citation type="submission" date="2022-11" db="UniProtKB">
        <authorList>
            <consortium name="WormBaseParasite"/>
        </authorList>
    </citation>
    <scope>IDENTIFICATION</scope>
</reference>
<proteinExistence type="predicted"/>
<name>A0A915HY27_ROMCU</name>
<accession>A0A915HY27</accession>
<dbReference type="WBParaSite" id="nRc.2.0.1.t06472-RA">
    <property type="protein sequence ID" value="nRc.2.0.1.t06472-RA"/>
    <property type="gene ID" value="nRc.2.0.1.g06472"/>
</dbReference>
<sequence length="103" mass="11255">MRPRAMQVKSKSITNSPQMTTTVALSRSIMSLRATSPAYSNENRHPRSPCAKWQLQGVLTSARSTSFQDSFLQVGMMSTMDAPQLLALRMNSATSSGLSQTKS</sequence>
<protein>
    <submittedName>
        <fullName evidence="2">Uncharacterized protein</fullName>
    </submittedName>
</protein>
<dbReference type="Proteomes" id="UP000887565">
    <property type="component" value="Unplaced"/>
</dbReference>
<evidence type="ECO:0000313" key="2">
    <source>
        <dbReference type="WBParaSite" id="nRc.2.0.1.t06472-RA"/>
    </source>
</evidence>
<keyword evidence="1" id="KW-1185">Reference proteome</keyword>
<evidence type="ECO:0000313" key="1">
    <source>
        <dbReference type="Proteomes" id="UP000887565"/>
    </source>
</evidence>